<dbReference type="CDD" id="cd17330">
    <property type="entry name" value="MFS_SLC46_TetA_like"/>
    <property type="match status" value="1"/>
</dbReference>
<comment type="caution">
    <text evidence="9">The sequence shown here is derived from an EMBL/GenBank/DDBJ whole genome shotgun (WGS) entry which is preliminary data.</text>
</comment>
<dbReference type="EMBL" id="NHZQ01000335">
    <property type="protein sequence ID" value="PSK42250.1"/>
    <property type="molecule type" value="Genomic_DNA"/>
</dbReference>
<dbReference type="GO" id="GO:0016020">
    <property type="term" value="C:membrane"/>
    <property type="evidence" value="ECO:0007669"/>
    <property type="project" value="UniProtKB-SubCell"/>
</dbReference>
<feature type="transmembrane region" description="Helical" evidence="7">
    <location>
        <begin position="120"/>
        <end position="137"/>
    </location>
</feature>
<dbReference type="PROSITE" id="PS50850">
    <property type="entry name" value="MFS"/>
    <property type="match status" value="1"/>
</dbReference>
<keyword evidence="10" id="KW-1185">Reference proteome</keyword>
<dbReference type="AlphaFoldDB" id="A0A2P7Z202"/>
<dbReference type="InterPro" id="IPR020846">
    <property type="entry name" value="MFS_dom"/>
</dbReference>
<comment type="subcellular location">
    <subcellularLocation>
        <location evidence="1">Membrane</location>
        <topology evidence="1">Multi-pass membrane protein</topology>
    </subcellularLocation>
</comment>
<keyword evidence="3 7" id="KW-0812">Transmembrane</keyword>
<feature type="region of interest" description="Disordered" evidence="6">
    <location>
        <begin position="222"/>
        <end position="245"/>
    </location>
</feature>
<evidence type="ECO:0000313" key="10">
    <source>
        <dbReference type="Proteomes" id="UP000243723"/>
    </source>
</evidence>
<evidence type="ECO:0000256" key="3">
    <source>
        <dbReference type="ARBA" id="ARBA00022692"/>
    </source>
</evidence>
<keyword evidence="4 7" id="KW-1133">Transmembrane helix</keyword>
<dbReference type="SUPFAM" id="SSF103473">
    <property type="entry name" value="MFS general substrate transporter"/>
    <property type="match status" value="1"/>
</dbReference>
<feature type="domain" description="Major facilitator superfamily (MFS) profile" evidence="8">
    <location>
        <begin position="20"/>
        <end position="515"/>
    </location>
</feature>
<feature type="region of interest" description="Disordered" evidence="6">
    <location>
        <begin position="543"/>
        <end position="563"/>
    </location>
</feature>
<evidence type="ECO:0000256" key="2">
    <source>
        <dbReference type="ARBA" id="ARBA00022448"/>
    </source>
</evidence>
<evidence type="ECO:0000256" key="4">
    <source>
        <dbReference type="ARBA" id="ARBA00022989"/>
    </source>
</evidence>
<feature type="transmembrane region" description="Helical" evidence="7">
    <location>
        <begin position="456"/>
        <end position="479"/>
    </location>
</feature>
<dbReference type="InterPro" id="IPR001958">
    <property type="entry name" value="Tet-R_TetA/multi-R_MdtG-like"/>
</dbReference>
<dbReference type="PRINTS" id="PR01035">
    <property type="entry name" value="TCRTETA"/>
</dbReference>
<feature type="transmembrane region" description="Helical" evidence="7">
    <location>
        <begin position="193"/>
        <end position="215"/>
    </location>
</feature>
<sequence>MFFKQRPRQRPDFEKFPAQQLFILALIRVSEPIALTSIFPYAWKLVLHFNVGDRSNASFYAGILISAFALAEALTGMYWGAYSDRVGRKPVLLMGCVGTMLSLLVVGFSTSFWVALFGRALGGFLNGNIGVIQTMVGEMTVNPKHEPKAYSVMPFVWSIGTIIGPSIGGYFAAPADTYPEIFPADGVFGQFPYLLPNMVCAGMMLVSIVAGWFLLDETHPDMQPWSQEEEEEEDPNALHRTTTQDTETPLIPAQASMTAPSVNLAHEASYGTFNNVTVDHTEEWKVKSDGRPVSISSDSASEKVFTRRIIMLTVALGIFTYHSMTYDHLLPIFFQDHRVGDITITGENPLAGGLGLSIQQVGVIMSVNGLIALVVQAVVFPIMAAWLGVWRLFLVVTVLHPVTYFIVPYIALLPEHLVYTGIYTCLTVRNILSIMAYPVLLILIKEAAPSHTCLGKINGLAASTGAGCRTIASPIAGYLYGVGIKIDYTAIAWFASAAVAVLGAFQAFWIEQKKSLEVHHVGSRLIPEEPEDEVTHINVREVPDREEQDERHESNERTRLLDV</sequence>
<feature type="transmembrane region" description="Helical" evidence="7">
    <location>
        <begin position="358"/>
        <end position="380"/>
    </location>
</feature>
<evidence type="ECO:0000256" key="5">
    <source>
        <dbReference type="ARBA" id="ARBA00023136"/>
    </source>
</evidence>
<feature type="transmembrane region" description="Helical" evidence="7">
    <location>
        <begin position="417"/>
        <end position="444"/>
    </location>
</feature>
<evidence type="ECO:0000256" key="7">
    <source>
        <dbReference type="SAM" id="Phobius"/>
    </source>
</evidence>
<name>A0A2P7Z202_9PEZI</name>
<dbReference type="PANTHER" id="PTHR23504">
    <property type="entry name" value="MAJOR FACILITATOR SUPERFAMILY DOMAIN-CONTAINING PROTEIN 10"/>
    <property type="match status" value="1"/>
</dbReference>
<feature type="transmembrane region" description="Helical" evidence="7">
    <location>
        <begin position="392"/>
        <end position="411"/>
    </location>
</feature>
<protein>
    <recommendedName>
        <fullName evidence="8">Major facilitator superfamily (MFS) profile domain-containing protein</fullName>
    </recommendedName>
</protein>
<dbReference type="GO" id="GO:0022857">
    <property type="term" value="F:transmembrane transporter activity"/>
    <property type="evidence" value="ECO:0007669"/>
    <property type="project" value="InterPro"/>
</dbReference>
<evidence type="ECO:0000256" key="6">
    <source>
        <dbReference type="SAM" id="MobiDB-lite"/>
    </source>
</evidence>
<feature type="transmembrane region" description="Helical" evidence="7">
    <location>
        <begin position="21"/>
        <end position="39"/>
    </location>
</feature>
<feature type="transmembrane region" description="Helical" evidence="7">
    <location>
        <begin position="149"/>
        <end position="173"/>
    </location>
</feature>
<accession>A0A2P7Z202</accession>
<dbReference type="OrthoDB" id="10262656at2759"/>
<reference evidence="9 10" key="1">
    <citation type="submission" date="2017-05" db="EMBL/GenBank/DDBJ databases">
        <title>Draft genome sequence of Elsinoe australis.</title>
        <authorList>
            <person name="Cheng Q."/>
        </authorList>
    </citation>
    <scope>NUCLEOTIDE SEQUENCE [LARGE SCALE GENOMIC DNA]</scope>
    <source>
        <strain evidence="9 10">NL1</strain>
    </source>
</reference>
<dbReference type="InterPro" id="IPR011701">
    <property type="entry name" value="MFS"/>
</dbReference>
<evidence type="ECO:0000313" key="9">
    <source>
        <dbReference type="EMBL" id="PSK42250.1"/>
    </source>
</evidence>
<evidence type="ECO:0000259" key="8">
    <source>
        <dbReference type="PROSITE" id="PS50850"/>
    </source>
</evidence>
<dbReference type="InterPro" id="IPR036259">
    <property type="entry name" value="MFS_trans_sf"/>
</dbReference>
<feature type="transmembrane region" description="Helical" evidence="7">
    <location>
        <begin position="305"/>
        <end position="324"/>
    </location>
</feature>
<dbReference type="Proteomes" id="UP000243723">
    <property type="component" value="Unassembled WGS sequence"/>
</dbReference>
<gene>
    <name evidence="9" type="ORF">B9Z65_4164</name>
</gene>
<dbReference type="Gene3D" id="1.20.1250.20">
    <property type="entry name" value="MFS general substrate transporter like domains"/>
    <property type="match status" value="1"/>
</dbReference>
<dbReference type="Pfam" id="PF07690">
    <property type="entry name" value="MFS_1"/>
    <property type="match status" value="1"/>
</dbReference>
<feature type="transmembrane region" description="Helical" evidence="7">
    <location>
        <begin position="59"/>
        <end position="79"/>
    </location>
</feature>
<dbReference type="PANTHER" id="PTHR23504:SF2">
    <property type="entry name" value="TRANSPORTER, PUTATIVE (AFU_ORTHOLOGUE AFUA_8G04150)-RELATED"/>
    <property type="match status" value="1"/>
</dbReference>
<keyword evidence="5 7" id="KW-0472">Membrane</keyword>
<proteinExistence type="predicted"/>
<keyword evidence="2" id="KW-0813">Transport</keyword>
<evidence type="ECO:0000256" key="1">
    <source>
        <dbReference type="ARBA" id="ARBA00004141"/>
    </source>
</evidence>
<feature type="transmembrane region" description="Helical" evidence="7">
    <location>
        <begin position="91"/>
        <end position="114"/>
    </location>
</feature>
<feature type="transmembrane region" description="Helical" evidence="7">
    <location>
        <begin position="491"/>
        <end position="510"/>
    </location>
</feature>
<organism evidence="9 10">
    <name type="scientific">Elsinoe australis</name>
    <dbReference type="NCBI Taxonomy" id="40998"/>
    <lineage>
        <taxon>Eukaryota</taxon>
        <taxon>Fungi</taxon>
        <taxon>Dikarya</taxon>
        <taxon>Ascomycota</taxon>
        <taxon>Pezizomycotina</taxon>
        <taxon>Dothideomycetes</taxon>
        <taxon>Dothideomycetidae</taxon>
        <taxon>Myriangiales</taxon>
        <taxon>Elsinoaceae</taxon>
        <taxon>Elsinoe</taxon>
    </lineage>
</organism>